<dbReference type="InterPro" id="IPR010870">
    <property type="entry name" value="Porin_O/P"/>
</dbReference>
<sequence>MGFHLYKFLMKCNLLVLYIILFLPLMCYAKDQDNKVATNITDSSNVSEAETPALLEDYYFNIESVSMETEIPKDWKRFDFHGFFGVTSPVKGRDDDSQQPSSRFLDENEATLWIGKRISKKLSFDSEIEIKKGFTQYDLEIFKFDYEIIDKLLVFHIGKFKFPLGIERFVEAGTFNKLIDRPLPSIRIIPGTYSDIGGMFHGIVPLPYDTKLKYEIAVTNGLEGPEPKDVQQLWDNNRNKAIGGRLGYECLPGLEIGGSYSRGKYDEDNELDIDFLGADIQYKRGNLEVRGEYITSHVEQETIYGGDYSRNGYYLQTSYKYPFNLDYLKYLEGVVRFDSVDPNRNVTDGEEADRIALGINYYLNEHLEFKFEYEIENEPGEEIHSKSFVQAIFRW</sequence>
<reference evidence="2" key="1">
    <citation type="journal article" date="2015" name="Genome Announc.">
        <title>Draft Genome Sequence of an Anaerobic Ammonium-Oxidizing Bacterium, "Candidatus Brocadia sinica".</title>
        <authorList>
            <person name="Oshiki M."/>
            <person name="Shinyako-Hata K."/>
            <person name="Satoh H."/>
            <person name="Okabe S."/>
        </authorList>
    </citation>
    <scope>NUCLEOTIDE SEQUENCE [LARGE SCALE GENOMIC DNA]</scope>
    <source>
        <strain evidence="2">JPN1</strain>
    </source>
</reference>
<organism evidence="1 2">
    <name type="scientific">Candidatus Brocadia sinica JPN1</name>
    <dbReference type="NCBI Taxonomy" id="1197129"/>
    <lineage>
        <taxon>Bacteria</taxon>
        <taxon>Pseudomonadati</taxon>
        <taxon>Planctomycetota</taxon>
        <taxon>Candidatus Brocadiia</taxon>
        <taxon>Candidatus Brocadiales</taxon>
        <taxon>Candidatus Brocadiaceae</taxon>
        <taxon>Candidatus Brocadia</taxon>
    </lineage>
</organism>
<proteinExistence type="predicted"/>
<dbReference type="Pfam" id="PF07396">
    <property type="entry name" value="Porin_O_P"/>
    <property type="match status" value="1"/>
</dbReference>
<keyword evidence="2" id="KW-1185">Reference proteome</keyword>
<evidence type="ECO:0000313" key="1">
    <source>
        <dbReference type="EMBL" id="GAN31911.1"/>
    </source>
</evidence>
<dbReference type="EMBL" id="BAFN01000001">
    <property type="protein sequence ID" value="GAN31911.1"/>
    <property type="molecule type" value="Genomic_DNA"/>
</dbReference>
<dbReference type="Gene3D" id="2.40.160.10">
    <property type="entry name" value="Porin"/>
    <property type="match status" value="1"/>
</dbReference>
<protein>
    <recommendedName>
        <fullName evidence="3">Phosphate-selective porin O and P</fullName>
    </recommendedName>
</protein>
<evidence type="ECO:0000313" key="2">
    <source>
        <dbReference type="Proteomes" id="UP000032309"/>
    </source>
</evidence>
<accession>A0ABQ0JT62</accession>
<dbReference type="Proteomes" id="UP000032309">
    <property type="component" value="Unassembled WGS sequence"/>
</dbReference>
<evidence type="ECO:0008006" key="3">
    <source>
        <dbReference type="Google" id="ProtNLM"/>
    </source>
</evidence>
<name>A0ABQ0JT62_9BACT</name>
<dbReference type="InterPro" id="IPR023614">
    <property type="entry name" value="Porin_dom_sf"/>
</dbReference>
<comment type="caution">
    <text evidence="1">The sequence shown here is derived from an EMBL/GenBank/DDBJ whole genome shotgun (WGS) entry which is preliminary data.</text>
</comment>
<gene>
    <name evidence="1" type="ORF">BROSI_A0415</name>
</gene>
<dbReference type="SUPFAM" id="SSF56935">
    <property type="entry name" value="Porins"/>
    <property type="match status" value="1"/>
</dbReference>